<keyword evidence="2" id="KW-0472">Membrane</keyword>
<keyword evidence="2" id="KW-1133">Transmembrane helix</keyword>
<dbReference type="EMBL" id="FOGO01000023">
    <property type="protein sequence ID" value="SES38325.1"/>
    <property type="molecule type" value="Genomic_DNA"/>
</dbReference>
<feature type="transmembrane region" description="Helical" evidence="2">
    <location>
        <begin position="47"/>
        <end position="65"/>
    </location>
</feature>
<reference evidence="4" key="1">
    <citation type="submission" date="2016-10" db="EMBL/GenBank/DDBJ databases">
        <authorList>
            <person name="Varghese N."/>
            <person name="Submissions S."/>
        </authorList>
    </citation>
    <scope>NUCLEOTIDE SEQUENCE [LARGE SCALE GENOMIC DNA]</scope>
    <source>
        <strain evidence="4">CGMCC 4.6825</strain>
    </source>
</reference>
<feature type="transmembrane region" description="Helical" evidence="2">
    <location>
        <begin position="20"/>
        <end position="40"/>
    </location>
</feature>
<gene>
    <name evidence="3" type="ORF">SAMN05421870_12313</name>
</gene>
<evidence type="ECO:0000256" key="2">
    <source>
        <dbReference type="SAM" id="Phobius"/>
    </source>
</evidence>
<keyword evidence="4" id="KW-1185">Reference proteome</keyword>
<feature type="region of interest" description="Disordered" evidence="1">
    <location>
        <begin position="397"/>
        <end position="428"/>
    </location>
</feature>
<dbReference type="Proteomes" id="UP000182841">
    <property type="component" value="Unassembled WGS sequence"/>
</dbReference>
<evidence type="ECO:0008006" key="5">
    <source>
        <dbReference type="Google" id="ProtNLM"/>
    </source>
</evidence>
<name>A0A1H9WWW1_9ACTN</name>
<proteinExistence type="predicted"/>
<sequence>MTAVEPTTYSGWQSERSGFIGNLSGTGFVLVAAASVIALVPLYIRSLSGAFIALPLAAVLLLLAYGRVLGLTADQWIVLAVRHQIAVATSRNLFFSGLFAPRTKDGQQPMDLPGALTRLHLLDAPDGMGGQLGIMHNPVDNTYTAVCRVSHPGLALIDTERQNARVSAWAAVLRSQCKEDGMITRIAVHQRSLPDDGAALRSWTERHIAEEAPVPAVEALDQLMAGAGPAATIRETYLSVTLSAFRARLAIRGSGGGQRGAAAVLVRELNALQPALSSAGLQVTEWLDPRGVAQAIRTAYDPEAHVMLAERNDAAATVPGWRGTPRGVDPGVAGPAAAETQWGVYRHDGAWTVSYQVRGFPQSEVYATFLQPLLKPRSNARRSLSLVYEPIGPGKARKELARERTKREAARGLRAKTGRAESEDERREAITARSQDVARAAGHGVLRLTALVAVTVMDPEQLEIACADLQADASAAGLELRRVWGAQDDAFAASALPLGHGLPDRRVGI</sequence>
<evidence type="ECO:0000313" key="3">
    <source>
        <dbReference type="EMBL" id="SES38325.1"/>
    </source>
</evidence>
<protein>
    <recommendedName>
        <fullName evidence="5">PrgI family protein</fullName>
    </recommendedName>
</protein>
<dbReference type="RefSeq" id="WP_075003621.1">
    <property type="nucleotide sequence ID" value="NZ_FOGO01000023.1"/>
</dbReference>
<evidence type="ECO:0000256" key="1">
    <source>
        <dbReference type="SAM" id="MobiDB-lite"/>
    </source>
</evidence>
<dbReference type="NCBIfam" id="NF042935">
    <property type="entry name" value="SCO6880_fam"/>
    <property type="match status" value="1"/>
</dbReference>
<feature type="compositionally biased region" description="Basic and acidic residues" evidence="1">
    <location>
        <begin position="418"/>
        <end position="428"/>
    </location>
</feature>
<organism evidence="3 4">
    <name type="scientific">Streptomyces qinglanensis</name>
    <dbReference type="NCBI Taxonomy" id="943816"/>
    <lineage>
        <taxon>Bacteria</taxon>
        <taxon>Bacillati</taxon>
        <taxon>Actinomycetota</taxon>
        <taxon>Actinomycetes</taxon>
        <taxon>Kitasatosporales</taxon>
        <taxon>Streptomycetaceae</taxon>
        <taxon>Streptomyces</taxon>
    </lineage>
</organism>
<evidence type="ECO:0000313" key="4">
    <source>
        <dbReference type="Proteomes" id="UP000182841"/>
    </source>
</evidence>
<dbReference type="OrthoDB" id="4505949at2"/>
<dbReference type="InterPro" id="IPR049978">
    <property type="entry name" value="SCO6880-like"/>
</dbReference>
<dbReference type="AlphaFoldDB" id="A0A1H9WWW1"/>
<feature type="compositionally biased region" description="Basic and acidic residues" evidence="1">
    <location>
        <begin position="397"/>
        <end position="411"/>
    </location>
</feature>
<accession>A0A1H9WWW1</accession>
<keyword evidence="2" id="KW-0812">Transmembrane</keyword>